<keyword evidence="2" id="KW-1185">Reference proteome</keyword>
<name>A0A8T2BBH0_ARASU</name>
<dbReference type="Proteomes" id="UP000694251">
    <property type="component" value="Chromosome 8"/>
</dbReference>
<protein>
    <submittedName>
        <fullName evidence="1">Uncharacterized protein</fullName>
    </submittedName>
</protein>
<reference evidence="1 2" key="1">
    <citation type="submission" date="2020-12" db="EMBL/GenBank/DDBJ databases">
        <title>Concerted genomic and epigenomic changes stabilize Arabidopsis allopolyploids.</title>
        <authorList>
            <person name="Chen Z."/>
        </authorList>
    </citation>
    <scope>NUCLEOTIDE SEQUENCE [LARGE SCALE GENOMIC DNA]</scope>
    <source>
        <strain evidence="1">As9502</strain>
        <tissue evidence="1">Leaf</tissue>
    </source>
</reference>
<sequence length="112" mass="12982">MSSSVTTSLENPTSEPFDFRACHSESFLEEFRNQTTEPIALLRQIPMAFLERTWSTMWICLRRSENLPGLRLKVTKMKGVMMENTDKALDCSEKIELLVDLRSPFTHIRKVS</sequence>
<accession>A0A8T2BBH0</accession>
<proteinExistence type="predicted"/>
<dbReference type="AlphaFoldDB" id="A0A8T2BBH0"/>
<organism evidence="1 2">
    <name type="scientific">Arabidopsis suecica</name>
    <name type="common">Swedish thale-cress</name>
    <name type="synonym">Cardaminopsis suecica</name>
    <dbReference type="NCBI Taxonomy" id="45249"/>
    <lineage>
        <taxon>Eukaryota</taxon>
        <taxon>Viridiplantae</taxon>
        <taxon>Streptophyta</taxon>
        <taxon>Embryophyta</taxon>
        <taxon>Tracheophyta</taxon>
        <taxon>Spermatophyta</taxon>
        <taxon>Magnoliopsida</taxon>
        <taxon>eudicotyledons</taxon>
        <taxon>Gunneridae</taxon>
        <taxon>Pentapetalae</taxon>
        <taxon>rosids</taxon>
        <taxon>malvids</taxon>
        <taxon>Brassicales</taxon>
        <taxon>Brassicaceae</taxon>
        <taxon>Camelineae</taxon>
        <taxon>Arabidopsis</taxon>
    </lineage>
</organism>
<comment type="caution">
    <text evidence="1">The sequence shown here is derived from an EMBL/GenBank/DDBJ whole genome shotgun (WGS) entry which is preliminary data.</text>
</comment>
<evidence type="ECO:0000313" key="2">
    <source>
        <dbReference type="Proteomes" id="UP000694251"/>
    </source>
</evidence>
<evidence type="ECO:0000313" key="1">
    <source>
        <dbReference type="EMBL" id="KAG7583379.1"/>
    </source>
</evidence>
<dbReference type="EMBL" id="JAEFBJ010000008">
    <property type="protein sequence ID" value="KAG7583379.1"/>
    <property type="molecule type" value="Genomic_DNA"/>
</dbReference>
<gene>
    <name evidence="1" type="ORF">ISN44_As08g029030</name>
</gene>